<gene>
    <name evidence="2" type="ORF">G2W53_037574</name>
</gene>
<evidence type="ECO:0000313" key="2">
    <source>
        <dbReference type="EMBL" id="KAF7805413.1"/>
    </source>
</evidence>
<comment type="caution">
    <text evidence="2">The sequence shown here is derived from an EMBL/GenBank/DDBJ whole genome shotgun (WGS) entry which is preliminary data.</text>
</comment>
<dbReference type="PANTHER" id="PTHR47074">
    <property type="entry name" value="BNAC02G40300D PROTEIN"/>
    <property type="match status" value="1"/>
</dbReference>
<dbReference type="PANTHER" id="PTHR47074:SF77">
    <property type="entry name" value="PUTATIVE-RELATED"/>
    <property type="match status" value="1"/>
</dbReference>
<dbReference type="GO" id="GO:0003676">
    <property type="term" value="F:nucleic acid binding"/>
    <property type="evidence" value="ECO:0007669"/>
    <property type="project" value="InterPro"/>
</dbReference>
<dbReference type="OrthoDB" id="1436788at2759"/>
<evidence type="ECO:0000259" key="1">
    <source>
        <dbReference type="Pfam" id="PF13456"/>
    </source>
</evidence>
<dbReference type="Pfam" id="PF13456">
    <property type="entry name" value="RVT_3"/>
    <property type="match status" value="1"/>
</dbReference>
<dbReference type="InterPro" id="IPR002156">
    <property type="entry name" value="RNaseH_domain"/>
</dbReference>
<dbReference type="GO" id="GO:0004523">
    <property type="term" value="F:RNA-DNA hybrid ribonuclease activity"/>
    <property type="evidence" value="ECO:0007669"/>
    <property type="project" value="InterPro"/>
</dbReference>
<dbReference type="InterPro" id="IPR044730">
    <property type="entry name" value="RNase_H-like_dom_plant"/>
</dbReference>
<reference evidence="2" key="1">
    <citation type="submission" date="2020-09" db="EMBL/GenBank/DDBJ databases">
        <title>Genome-Enabled Discovery of Anthraquinone Biosynthesis in Senna tora.</title>
        <authorList>
            <person name="Kang S.-H."/>
            <person name="Pandey R.P."/>
            <person name="Lee C.-M."/>
            <person name="Sim J.-S."/>
            <person name="Jeong J.-T."/>
            <person name="Choi B.-S."/>
            <person name="Jung M."/>
            <person name="Ginzburg D."/>
            <person name="Zhao K."/>
            <person name="Won S.Y."/>
            <person name="Oh T.-J."/>
            <person name="Yu Y."/>
            <person name="Kim N.-H."/>
            <person name="Lee O.R."/>
            <person name="Lee T.-H."/>
            <person name="Bashyal P."/>
            <person name="Kim T.-S."/>
            <person name="Lee W.-H."/>
            <person name="Kawkins C."/>
            <person name="Kim C.-K."/>
            <person name="Kim J.S."/>
            <person name="Ahn B.O."/>
            <person name="Rhee S.Y."/>
            <person name="Sohng J.K."/>
        </authorList>
    </citation>
    <scope>NUCLEOTIDE SEQUENCE</scope>
    <source>
        <tissue evidence="2">Leaf</tissue>
    </source>
</reference>
<proteinExistence type="predicted"/>
<sequence length="247" mass="27361">MCHHYFGRSVLKDEAWGVVEGIKIALQIGFNRVLIESDSKCLADGINSSALHGSDVQALFCKIRLLMSRFAHCKIQHQWRQGNMAADFLASMGSNSEDRRTELDCPPVGIRNLLYADVVAIPLPRVVTSSYIEEKIDRKESSSVAKWKPPPQDVFKLNVDAATELRWSRGAIAVVNQIVSKWCAALIPALFLGNLQVYLKSATPLSGAGFDHVEVRWINRCANGVADCVAKLALSHMLPLYWIGTLL</sequence>
<dbReference type="Gene3D" id="3.30.420.10">
    <property type="entry name" value="Ribonuclease H-like superfamily/Ribonuclease H"/>
    <property type="match status" value="1"/>
</dbReference>
<dbReference type="SUPFAM" id="SSF53098">
    <property type="entry name" value="Ribonuclease H-like"/>
    <property type="match status" value="1"/>
</dbReference>
<dbReference type="Proteomes" id="UP000634136">
    <property type="component" value="Unassembled WGS sequence"/>
</dbReference>
<dbReference type="CDD" id="cd06222">
    <property type="entry name" value="RNase_H_like"/>
    <property type="match status" value="1"/>
</dbReference>
<name>A0A834W183_9FABA</name>
<dbReference type="InterPro" id="IPR052929">
    <property type="entry name" value="RNase_H-like_EbsB-rel"/>
</dbReference>
<organism evidence="2 3">
    <name type="scientific">Senna tora</name>
    <dbReference type="NCBI Taxonomy" id="362788"/>
    <lineage>
        <taxon>Eukaryota</taxon>
        <taxon>Viridiplantae</taxon>
        <taxon>Streptophyta</taxon>
        <taxon>Embryophyta</taxon>
        <taxon>Tracheophyta</taxon>
        <taxon>Spermatophyta</taxon>
        <taxon>Magnoliopsida</taxon>
        <taxon>eudicotyledons</taxon>
        <taxon>Gunneridae</taxon>
        <taxon>Pentapetalae</taxon>
        <taxon>rosids</taxon>
        <taxon>fabids</taxon>
        <taxon>Fabales</taxon>
        <taxon>Fabaceae</taxon>
        <taxon>Caesalpinioideae</taxon>
        <taxon>Cassia clade</taxon>
        <taxon>Senna</taxon>
    </lineage>
</organism>
<dbReference type="AlphaFoldDB" id="A0A834W183"/>
<dbReference type="EMBL" id="JAAIUW010000012">
    <property type="protein sequence ID" value="KAF7805413.1"/>
    <property type="molecule type" value="Genomic_DNA"/>
</dbReference>
<protein>
    <submittedName>
        <fullName evidence="2">Putative ribonuclease H-like domain-containing protein</fullName>
    </submittedName>
</protein>
<dbReference type="InterPro" id="IPR012337">
    <property type="entry name" value="RNaseH-like_sf"/>
</dbReference>
<feature type="domain" description="RNase H type-1" evidence="1">
    <location>
        <begin position="9"/>
        <end position="92"/>
    </location>
</feature>
<accession>A0A834W183</accession>
<dbReference type="InterPro" id="IPR036397">
    <property type="entry name" value="RNaseH_sf"/>
</dbReference>
<keyword evidence="3" id="KW-1185">Reference proteome</keyword>
<evidence type="ECO:0000313" key="3">
    <source>
        <dbReference type="Proteomes" id="UP000634136"/>
    </source>
</evidence>